<gene>
    <name evidence="1" type="ORF">M404DRAFT_940627</name>
</gene>
<sequence>MGSFESTQAPTRWKHYCFDSLQIVKTKEIQHLGALKVGETSIVIPTPDAFGHGPFPLFPPLLELPWTTTPGWIGVSAKLPTVNLGHVSACQS</sequence>
<accession>A0A0C3JFD0</accession>
<reference evidence="2" key="2">
    <citation type="submission" date="2015-01" db="EMBL/GenBank/DDBJ databases">
        <title>Evolutionary Origins and Diversification of the Mycorrhizal Mutualists.</title>
        <authorList>
            <consortium name="DOE Joint Genome Institute"/>
            <consortium name="Mycorrhizal Genomics Consortium"/>
            <person name="Kohler A."/>
            <person name="Kuo A."/>
            <person name="Nagy L.G."/>
            <person name="Floudas D."/>
            <person name="Copeland A."/>
            <person name="Barry K.W."/>
            <person name="Cichocki N."/>
            <person name="Veneault-Fourrey C."/>
            <person name="LaButti K."/>
            <person name="Lindquist E.A."/>
            <person name="Lipzen A."/>
            <person name="Lundell T."/>
            <person name="Morin E."/>
            <person name="Murat C."/>
            <person name="Riley R."/>
            <person name="Ohm R."/>
            <person name="Sun H."/>
            <person name="Tunlid A."/>
            <person name="Henrissat B."/>
            <person name="Grigoriev I.V."/>
            <person name="Hibbett D.S."/>
            <person name="Martin F."/>
        </authorList>
    </citation>
    <scope>NUCLEOTIDE SEQUENCE [LARGE SCALE GENOMIC DNA]</scope>
    <source>
        <strain evidence="2">Marx 270</strain>
    </source>
</reference>
<dbReference type="AlphaFoldDB" id="A0A0C3JFD0"/>
<dbReference type="Proteomes" id="UP000054217">
    <property type="component" value="Unassembled WGS sequence"/>
</dbReference>
<reference evidence="1 2" key="1">
    <citation type="submission" date="2014-04" db="EMBL/GenBank/DDBJ databases">
        <authorList>
            <consortium name="DOE Joint Genome Institute"/>
            <person name="Kuo A."/>
            <person name="Kohler A."/>
            <person name="Costa M.D."/>
            <person name="Nagy L.G."/>
            <person name="Floudas D."/>
            <person name="Copeland A."/>
            <person name="Barry K.W."/>
            <person name="Cichocki N."/>
            <person name="Veneault-Fourrey C."/>
            <person name="LaButti K."/>
            <person name="Lindquist E.A."/>
            <person name="Lipzen A."/>
            <person name="Lundell T."/>
            <person name="Morin E."/>
            <person name="Murat C."/>
            <person name="Sun H."/>
            <person name="Tunlid A."/>
            <person name="Henrissat B."/>
            <person name="Grigoriev I.V."/>
            <person name="Hibbett D.S."/>
            <person name="Martin F."/>
            <person name="Nordberg H.P."/>
            <person name="Cantor M.N."/>
            <person name="Hua S.X."/>
        </authorList>
    </citation>
    <scope>NUCLEOTIDE SEQUENCE [LARGE SCALE GENOMIC DNA]</scope>
    <source>
        <strain evidence="1 2">Marx 270</strain>
    </source>
</reference>
<organism evidence="1 2">
    <name type="scientific">Pisolithus tinctorius Marx 270</name>
    <dbReference type="NCBI Taxonomy" id="870435"/>
    <lineage>
        <taxon>Eukaryota</taxon>
        <taxon>Fungi</taxon>
        <taxon>Dikarya</taxon>
        <taxon>Basidiomycota</taxon>
        <taxon>Agaricomycotina</taxon>
        <taxon>Agaricomycetes</taxon>
        <taxon>Agaricomycetidae</taxon>
        <taxon>Boletales</taxon>
        <taxon>Sclerodermatineae</taxon>
        <taxon>Pisolithaceae</taxon>
        <taxon>Pisolithus</taxon>
    </lineage>
</organism>
<dbReference type="EMBL" id="KN831959">
    <property type="protein sequence ID" value="KIO07778.1"/>
    <property type="molecule type" value="Genomic_DNA"/>
</dbReference>
<keyword evidence="2" id="KW-1185">Reference proteome</keyword>
<evidence type="ECO:0000313" key="2">
    <source>
        <dbReference type="Proteomes" id="UP000054217"/>
    </source>
</evidence>
<evidence type="ECO:0000313" key="1">
    <source>
        <dbReference type="EMBL" id="KIO07778.1"/>
    </source>
</evidence>
<name>A0A0C3JFD0_PISTI</name>
<dbReference type="HOGENOM" id="CLU_2414169_0_0_1"/>
<protein>
    <submittedName>
        <fullName evidence="1">Uncharacterized protein</fullName>
    </submittedName>
</protein>
<proteinExistence type="predicted"/>
<dbReference type="InParanoid" id="A0A0C3JFD0"/>